<dbReference type="Gene3D" id="3.40.1190.10">
    <property type="entry name" value="Mur-like, catalytic domain"/>
    <property type="match status" value="1"/>
</dbReference>
<name>A0AAN6E4L0_9EURO</name>
<dbReference type="InterPro" id="IPR001645">
    <property type="entry name" value="Folylpolyglutamate_synth"/>
</dbReference>
<keyword evidence="10" id="KW-1185">Reference proteome</keyword>
<dbReference type="GO" id="GO:0008841">
    <property type="term" value="F:dihydrofolate synthase activity"/>
    <property type="evidence" value="ECO:0007669"/>
    <property type="project" value="TreeGrafter"/>
</dbReference>
<dbReference type="GO" id="GO:0046872">
    <property type="term" value="F:metal ion binding"/>
    <property type="evidence" value="ECO:0007669"/>
    <property type="project" value="UniProtKB-KW"/>
</dbReference>
<dbReference type="AlphaFoldDB" id="A0AAN6E4L0"/>
<feature type="domain" description="Mur ligase central" evidence="8">
    <location>
        <begin position="31"/>
        <end position="178"/>
    </location>
</feature>
<dbReference type="InterPro" id="IPR036615">
    <property type="entry name" value="Mur_ligase_C_dom_sf"/>
</dbReference>
<evidence type="ECO:0000256" key="4">
    <source>
        <dbReference type="ARBA" id="ARBA00022741"/>
    </source>
</evidence>
<evidence type="ECO:0000256" key="6">
    <source>
        <dbReference type="ARBA" id="ARBA00022842"/>
    </source>
</evidence>
<accession>A0AAN6E4L0</accession>
<dbReference type="InterPro" id="IPR036565">
    <property type="entry name" value="Mur-like_cat_sf"/>
</dbReference>
<keyword evidence="2" id="KW-0436">Ligase</keyword>
<evidence type="ECO:0000313" key="10">
    <source>
        <dbReference type="Proteomes" id="UP001203852"/>
    </source>
</evidence>
<gene>
    <name evidence="9" type="ORF">EDD36DRAFT_152797</name>
</gene>
<dbReference type="SUPFAM" id="SSF53244">
    <property type="entry name" value="MurD-like peptide ligases, peptide-binding domain"/>
    <property type="match status" value="1"/>
</dbReference>
<reference evidence="9" key="1">
    <citation type="journal article" date="2022" name="bioRxiv">
        <title>Deciphering the potential niche of two novel black yeast fungi from a biological soil crust based on their genomes, phenotypes, and melanin regulation.</title>
        <authorList>
            <consortium name="DOE Joint Genome Institute"/>
            <person name="Carr E.C."/>
            <person name="Barton Q."/>
            <person name="Grambo S."/>
            <person name="Sullivan M."/>
            <person name="Renfro C.M."/>
            <person name="Kuo A."/>
            <person name="Pangilinan J."/>
            <person name="Lipzen A."/>
            <person name="Keymanesh K."/>
            <person name="Savage E."/>
            <person name="Barry K."/>
            <person name="Grigoriev I.V."/>
            <person name="Riekhof W.R."/>
            <person name="Harris S.S."/>
        </authorList>
    </citation>
    <scope>NUCLEOTIDE SEQUENCE</scope>
    <source>
        <strain evidence="9">JF 03-4F</strain>
    </source>
</reference>
<dbReference type="Pfam" id="PF08245">
    <property type="entry name" value="Mur_ligase_M"/>
    <property type="match status" value="1"/>
</dbReference>
<dbReference type="PROSITE" id="PS01012">
    <property type="entry name" value="FOLYLPOLYGLU_SYNT_2"/>
    <property type="match status" value="1"/>
</dbReference>
<dbReference type="NCBIfam" id="TIGR01499">
    <property type="entry name" value="folC"/>
    <property type="match status" value="1"/>
</dbReference>
<evidence type="ECO:0000256" key="3">
    <source>
        <dbReference type="ARBA" id="ARBA00022723"/>
    </source>
</evidence>
<dbReference type="SUPFAM" id="SSF53623">
    <property type="entry name" value="MurD-like peptide ligases, catalytic domain"/>
    <property type="match status" value="1"/>
</dbReference>
<evidence type="ECO:0000256" key="2">
    <source>
        <dbReference type="ARBA" id="ARBA00022598"/>
    </source>
</evidence>
<dbReference type="GO" id="GO:0004326">
    <property type="term" value="F:tetrahydrofolylpolyglutamate synthase activity"/>
    <property type="evidence" value="ECO:0007669"/>
    <property type="project" value="InterPro"/>
</dbReference>
<evidence type="ECO:0000256" key="5">
    <source>
        <dbReference type="ARBA" id="ARBA00022840"/>
    </source>
</evidence>
<dbReference type="GO" id="GO:0005524">
    <property type="term" value="F:ATP binding"/>
    <property type="evidence" value="ECO:0007669"/>
    <property type="project" value="UniProtKB-KW"/>
</dbReference>
<dbReference type="GO" id="GO:0005829">
    <property type="term" value="C:cytosol"/>
    <property type="evidence" value="ECO:0007669"/>
    <property type="project" value="TreeGrafter"/>
</dbReference>
<evidence type="ECO:0000259" key="7">
    <source>
        <dbReference type="Pfam" id="PF02875"/>
    </source>
</evidence>
<evidence type="ECO:0000259" key="8">
    <source>
        <dbReference type="Pfam" id="PF08245"/>
    </source>
</evidence>
<dbReference type="Pfam" id="PF02875">
    <property type="entry name" value="Mur_ligase_C"/>
    <property type="match status" value="1"/>
</dbReference>
<proteinExistence type="inferred from homology"/>
<dbReference type="InterPro" id="IPR013221">
    <property type="entry name" value="Mur_ligase_cen"/>
</dbReference>
<comment type="similarity">
    <text evidence="1">Belongs to the folylpolyglutamate synthase family.</text>
</comment>
<dbReference type="InterPro" id="IPR018109">
    <property type="entry name" value="Folylpolyglutamate_synth_CS"/>
</dbReference>
<dbReference type="Proteomes" id="UP001203852">
    <property type="component" value="Unassembled WGS sequence"/>
</dbReference>
<dbReference type="Gene3D" id="3.90.190.20">
    <property type="entry name" value="Mur ligase, C-terminal domain"/>
    <property type="match status" value="1"/>
</dbReference>
<keyword evidence="4" id="KW-0547">Nucleotide-binding</keyword>
<dbReference type="GO" id="GO:0005739">
    <property type="term" value="C:mitochondrion"/>
    <property type="evidence" value="ECO:0007669"/>
    <property type="project" value="TreeGrafter"/>
</dbReference>
<dbReference type="PANTHER" id="PTHR11136">
    <property type="entry name" value="FOLYLPOLYGLUTAMATE SYNTHASE-RELATED"/>
    <property type="match status" value="1"/>
</dbReference>
<sequence length="468" mass="51469">MITLGLQRITHLLQPLFTSHPNGLPWKAIHIAGTNGKGSIAALVSTFLSQSGYRVGRFTSPHLIDRWDCITLDQRLVERERFLEVESRVKRRNQGPDGAASEFEILTATAFELFTDAGVDVAVVECGLGGRLDATNVLRREDVLVSVLAKVGLDHVDFLGSTIEQIAREKVGIFKLGVPVVVDLSNDPSVLAVVQERRREIGGAGGRHYLKDKEEENLLESAKKMRLAKHQYENLVTAYTAYCAAQWRLIWPEDASTESEAEVDADLLARMEEWFRAEARLVKTAQNLPDLMAAAKASLRGRLEWLVLPAELVPSAVRRTQPILLDGAHNVQSAQALGSYVNTRLRQGGKPVTWVLAMKSDKDIRSILSVLLKRSDRVVTCAFGPVDGMPWVKSMDSANLAEVVQEFTHDRVEAAEGGSIQAALMRAVEIAEQEGSICVAGSLYLVSDVLRLIRDGSKNDTTVSLQAK</sequence>
<organism evidence="9 10">
    <name type="scientific">Exophiala viscosa</name>
    <dbReference type="NCBI Taxonomy" id="2486360"/>
    <lineage>
        <taxon>Eukaryota</taxon>
        <taxon>Fungi</taxon>
        <taxon>Dikarya</taxon>
        <taxon>Ascomycota</taxon>
        <taxon>Pezizomycotina</taxon>
        <taxon>Eurotiomycetes</taxon>
        <taxon>Chaetothyriomycetidae</taxon>
        <taxon>Chaetothyriales</taxon>
        <taxon>Herpotrichiellaceae</taxon>
        <taxon>Exophiala</taxon>
    </lineage>
</organism>
<protein>
    <submittedName>
        <fullName evidence="9">Folylpolyglutamate synthase</fullName>
    </submittedName>
</protein>
<evidence type="ECO:0000256" key="1">
    <source>
        <dbReference type="ARBA" id="ARBA00008276"/>
    </source>
</evidence>
<dbReference type="PIRSF" id="PIRSF001563">
    <property type="entry name" value="Folylpolyglu_synth"/>
    <property type="match status" value="1"/>
</dbReference>
<evidence type="ECO:0000313" key="9">
    <source>
        <dbReference type="EMBL" id="KAI1617042.1"/>
    </source>
</evidence>
<keyword evidence="3" id="KW-0479">Metal-binding</keyword>
<keyword evidence="6" id="KW-0460">Magnesium</keyword>
<feature type="domain" description="Mur ligase C-terminal" evidence="7">
    <location>
        <begin position="322"/>
        <end position="442"/>
    </location>
</feature>
<dbReference type="InterPro" id="IPR004101">
    <property type="entry name" value="Mur_ligase_C"/>
</dbReference>
<dbReference type="PANTHER" id="PTHR11136:SF0">
    <property type="entry name" value="DIHYDROFOLATE SYNTHETASE-RELATED"/>
    <property type="match status" value="1"/>
</dbReference>
<keyword evidence="5" id="KW-0067">ATP-binding</keyword>
<comment type="caution">
    <text evidence="9">The sequence shown here is derived from an EMBL/GenBank/DDBJ whole genome shotgun (WGS) entry which is preliminary data.</text>
</comment>
<dbReference type="EMBL" id="MU404351">
    <property type="protein sequence ID" value="KAI1617042.1"/>
    <property type="molecule type" value="Genomic_DNA"/>
</dbReference>